<keyword evidence="1" id="KW-1185">Reference proteome</keyword>
<dbReference type="OrthoDB" id="7824457at2759"/>
<gene>
    <name evidence="2" type="primary">LOC117571285</name>
</gene>
<evidence type="ECO:0000313" key="1">
    <source>
        <dbReference type="Proteomes" id="UP000515160"/>
    </source>
</evidence>
<organism evidence="1 2">
    <name type="scientific">Drosophila albomicans</name>
    <name type="common">Fruit fly</name>
    <dbReference type="NCBI Taxonomy" id="7291"/>
    <lineage>
        <taxon>Eukaryota</taxon>
        <taxon>Metazoa</taxon>
        <taxon>Ecdysozoa</taxon>
        <taxon>Arthropoda</taxon>
        <taxon>Hexapoda</taxon>
        <taxon>Insecta</taxon>
        <taxon>Pterygota</taxon>
        <taxon>Neoptera</taxon>
        <taxon>Endopterygota</taxon>
        <taxon>Diptera</taxon>
        <taxon>Brachycera</taxon>
        <taxon>Muscomorpha</taxon>
        <taxon>Ephydroidea</taxon>
        <taxon>Drosophilidae</taxon>
        <taxon>Drosophila</taxon>
    </lineage>
</organism>
<reference evidence="2" key="1">
    <citation type="submission" date="2025-08" db="UniProtKB">
        <authorList>
            <consortium name="RefSeq"/>
        </authorList>
    </citation>
    <scope>IDENTIFICATION</scope>
    <source>
        <strain evidence="2">15112-1751.03</strain>
        <tissue evidence="2">Whole Adult</tissue>
    </source>
</reference>
<protein>
    <submittedName>
        <fullName evidence="2">Uncharacterized protein LOC117571285</fullName>
    </submittedName>
</protein>
<proteinExistence type="predicted"/>
<dbReference type="RefSeq" id="XP_034109242.1">
    <property type="nucleotide sequence ID" value="XM_034253351.2"/>
</dbReference>
<dbReference type="AlphaFoldDB" id="A0A6P8YUD6"/>
<accession>A0A6P8YUD6</accession>
<dbReference type="Proteomes" id="UP000515160">
    <property type="component" value="Chromosome 3"/>
</dbReference>
<dbReference type="GeneID" id="117571285"/>
<name>A0A6P8YUD6_DROAB</name>
<evidence type="ECO:0000313" key="2">
    <source>
        <dbReference type="RefSeq" id="XP_034109242.1"/>
    </source>
</evidence>
<sequence>MRVINKRLTVQYLQRSEECLNPLGQSSLFMSSRRVHQDHEGLEASVLKELLNLDEALRDYFKEWLSELSLQRMAAEKLLKLSKDYMVKTEMSCSAPKFPIADTDAIVNKYQVHYQIILSSNSAMHRGLNALRKFLLAFRRESRKLDLSSETPFVLGDMFHKPIKFFMDLAEELFGYFHCSYLKLDCGSRHLDPADLMAVENYQKILAPCEEFDEYLQHNLGYCQCLRPVQPCPPVPRQTPPKTNGLEQLMVLAQQRRCARRVSKMTAKTEEVMEATPSKQESVELNLEHELRMNQLSMRLAMLRQSRGNFQTGYDRDIVEQMIYALSPSLMPDTYLPPQSRAAPTLSSPPAL</sequence>